<feature type="signal peptide" evidence="1">
    <location>
        <begin position="1"/>
        <end position="43"/>
    </location>
</feature>
<protein>
    <recommendedName>
        <fullName evidence="4">PepSY domain-containing protein</fullName>
    </recommendedName>
</protein>
<evidence type="ECO:0000256" key="1">
    <source>
        <dbReference type="SAM" id="SignalP"/>
    </source>
</evidence>
<sequence>MNPPFMRRSCRAWHALRVTGLFPALPRLPALLLAAGLALPAAARDQDRAQEAVRRGEAVPLAQVTAHALRTFGGRVIEVEIDGKGRRIEYELELLLDDGRVIELTYEGRTGSLTEIKGQRLETLFAPPRPERR</sequence>
<evidence type="ECO:0000313" key="2">
    <source>
        <dbReference type="EMBL" id="QIM53097.1"/>
    </source>
</evidence>
<evidence type="ECO:0008006" key="4">
    <source>
        <dbReference type="Google" id="ProtNLM"/>
    </source>
</evidence>
<keyword evidence="3" id="KW-1185">Reference proteome</keyword>
<evidence type="ECO:0000313" key="3">
    <source>
        <dbReference type="Proteomes" id="UP000503162"/>
    </source>
</evidence>
<accession>A0A6G8IIQ9</accession>
<dbReference type="Gene3D" id="3.10.450.40">
    <property type="match status" value="1"/>
</dbReference>
<dbReference type="KEGG" id="hcz:G9Q37_13540"/>
<dbReference type="EMBL" id="CP049989">
    <property type="protein sequence ID" value="QIM53097.1"/>
    <property type="molecule type" value="Genomic_DNA"/>
</dbReference>
<gene>
    <name evidence="2" type="ORF">G9Q37_13540</name>
</gene>
<organism evidence="2 3">
    <name type="scientific">Hydrogenophaga crocea</name>
    <dbReference type="NCBI Taxonomy" id="2716225"/>
    <lineage>
        <taxon>Bacteria</taxon>
        <taxon>Pseudomonadati</taxon>
        <taxon>Pseudomonadota</taxon>
        <taxon>Betaproteobacteria</taxon>
        <taxon>Burkholderiales</taxon>
        <taxon>Comamonadaceae</taxon>
        <taxon>Hydrogenophaga</taxon>
    </lineage>
</organism>
<proteinExistence type="predicted"/>
<dbReference type="RefSeq" id="WP_166227844.1">
    <property type="nucleotide sequence ID" value="NZ_CP049989.1"/>
</dbReference>
<keyword evidence="1" id="KW-0732">Signal</keyword>
<name>A0A6G8IIQ9_9BURK</name>
<dbReference type="AlphaFoldDB" id="A0A6G8IIQ9"/>
<reference evidence="2 3" key="1">
    <citation type="submission" date="2020-03" db="EMBL/GenBank/DDBJ databases">
        <title>Hydrogenophaga sp. nov. isolated from cyanobacterial mat.</title>
        <authorList>
            <person name="Thorat V."/>
            <person name="Kirdat K."/>
            <person name="Tiwarekar B."/>
            <person name="Costa E.D."/>
            <person name="Yadav A."/>
        </authorList>
    </citation>
    <scope>NUCLEOTIDE SEQUENCE [LARGE SCALE GENOMIC DNA]</scope>
    <source>
        <strain evidence="2 3">BA0156</strain>
    </source>
</reference>
<dbReference type="Proteomes" id="UP000503162">
    <property type="component" value="Chromosome"/>
</dbReference>
<feature type="chain" id="PRO_5026225806" description="PepSY domain-containing protein" evidence="1">
    <location>
        <begin position="44"/>
        <end position="133"/>
    </location>
</feature>